<dbReference type="PANTHER" id="PTHR11239:SF14">
    <property type="entry name" value="DNA-DIRECTED RNA POLYMERASE I SUBUNIT RPA12"/>
    <property type="match status" value="1"/>
</dbReference>
<keyword evidence="7" id="KW-0804">Transcription</keyword>
<dbReference type="SUPFAM" id="SSF57783">
    <property type="entry name" value="Zinc beta-ribbon"/>
    <property type="match status" value="1"/>
</dbReference>
<feature type="binding site" evidence="8">
    <location>
        <position position="31"/>
    </location>
    <ligand>
        <name>Zn(2+)</name>
        <dbReference type="ChEBI" id="CHEBI:29105"/>
        <label>1</label>
    </ligand>
</feature>
<dbReference type="CDD" id="cd10507">
    <property type="entry name" value="Zn-ribbon_RPA12"/>
    <property type="match status" value="1"/>
</dbReference>
<evidence type="ECO:0000256" key="3">
    <source>
        <dbReference type="ARBA" id="ARBA00022723"/>
    </source>
</evidence>
<evidence type="ECO:0000256" key="9">
    <source>
        <dbReference type="PIRSR" id="PIRSR005586-2"/>
    </source>
</evidence>
<dbReference type="SMART" id="SM00440">
    <property type="entry name" value="ZnF_C2C2"/>
    <property type="match status" value="1"/>
</dbReference>
<feature type="binding site" evidence="8">
    <location>
        <position position="46"/>
    </location>
    <ligand>
        <name>Zn(2+)</name>
        <dbReference type="ChEBI" id="CHEBI:29105"/>
        <label>1</label>
    </ligand>
</feature>
<gene>
    <name evidence="11" type="ORF">CAOG_008178</name>
</gene>
<dbReference type="GO" id="GO:0003676">
    <property type="term" value="F:nucleic acid binding"/>
    <property type="evidence" value="ECO:0007669"/>
    <property type="project" value="InterPro"/>
</dbReference>
<comment type="function">
    <text evidence="7">DNA-dependent RNA polymerase catalyzes the transcription of DNA into RNA using the four ribonucleoside triphosphates as substrates.</text>
</comment>
<dbReference type="GO" id="GO:0003899">
    <property type="term" value="F:DNA-directed RNA polymerase activity"/>
    <property type="evidence" value="ECO:0007669"/>
    <property type="project" value="InterPro"/>
</dbReference>
<comment type="subcellular location">
    <subcellularLocation>
        <location evidence="1">Nucleus</location>
        <location evidence="1">Nucleolus</location>
    </subcellularLocation>
</comment>
<dbReference type="PIRSF" id="PIRSF005586">
    <property type="entry name" value="RNApol_RpoM"/>
    <property type="match status" value="1"/>
</dbReference>
<dbReference type="EMBL" id="KE346376">
    <property type="protein sequence ID" value="KJE98170.1"/>
    <property type="molecule type" value="Genomic_DNA"/>
</dbReference>
<dbReference type="Gene3D" id="2.20.25.10">
    <property type="match status" value="1"/>
</dbReference>
<evidence type="ECO:0000313" key="11">
    <source>
        <dbReference type="EMBL" id="KJE98170.1"/>
    </source>
</evidence>
<dbReference type="PROSITE" id="PS51133">
    <property type="entry name" value="ZF_TFIIS_2"/>
    <property type="match status" value="1"/>
</dbReference>
<dbReference type="InterPro" id="IPR034004">
    <property type="entry name" value="Zn_ribbon_RPA12_C"/>
</dbReference>
<keyword evidence="6 7" id="KW-0539">Nucleus</keyword>
<organism evidence="11 12">
    <name type="scientific">Capsaspora owczarzaki (strain ATCC 30864)</name>
    <dbReference type="NCBI Taxonomy" id="595528"/>
    <lineage>
        <taxon>Eukaryota</taxon>
        <taxon>Filasterea</taxon>
        <taxon>Capsaspora</taxon>
    </lineage>
</organism>
<dbReference type="Pfam" id="PF01096">
    <property type="entry name" value="Zn_ribbon_TFIIS"/>
    <property type="match status" value="1"/>
</dbReference>
<comment type="similarity">
    <text evidence="7">Belongs to the archaeal rpoM/eukaryotic RPA12/RPB9/RPC11 RNA polymerase family.</text>
</comment>
<dbReference type="GO" id="GO:0005736">
    <property type="term" value="C:RNA polymerase I complex"/>
    <property type="evidence" value="ECO:0007669"/>
    <property type="project" value="TreeGrafter"/>
</dbReference>
<dbReference type="OrthoDB" id="10056816at2759"/>
<evidence type="ECO:0000256" key="7">
    <source>
        <dbReference type="PIRNR" id="PIRNR005586"/>
    </source>
</evidence>
<evidence type="ECO:0000313" key="12">
    <source>
        <dbReference type="Proteomes" id="UP000008743"/>
    </source>
</evidence>
<reference evidence="12" key="1">
    <citation type="submission" date="2011-02" db="EMBL/GenBank/DDBJ databases">
        <title>The Genome Sequence of Capsaspora owczarzaki ATCC 30864.</title>
        <authorList>
            <person name="Russ C."/>
            <person name="Cuomo C."/>
            <person name="Burger G."/>
            <person name="Gray M.W."/>
            <person name="Holland P.W.H."/>
            <person name="King N."/>
            <person name="Lang F.B.F."/>
            <person name="Roger A.J."/>
            <person name="Ruiz-Trillo I."/>
            <person name="Young S.K."/>
            <person name="Zeng Q."/>
            <person name="Gargeya S."/>
            <person name="Alvarado L."/>
            <person name="Berlin A."/>
            <person name="Chapman S.B."/>
            <person name="Chen Z."/>
            <person name="Freedman E."/>
            <person name="Gellesch M."/>
            <person name="Goldberg J."/>
            <person name="Griggs A."/>
            <person name="Gujja S."/>
            <person name="Heilman E."/>
            <person name="Heiman D."/>
            <person name="Howarth C."/>
            <person name="Mehta T."/>
            <person name="Neiman D."/>
            <person name="Pearson M."/>
            <person name="Roberts A."/>
            <person name="Saif S."/>
            <person name="Shea T."/>
            <person name="Shenoy N."/>
            <person name="Sisk P."/>
            <person name="Stolte C."/>
            <person name="Sykes S."/>
            <person name="White J."/>
            <person name="Yandava C."/>
            <person name="Haas B."/>
            <person name="Nusbaum C."/>
            <person name="Birren B."/>
        </authorList>
    </citation>
    <scope>NUCLEOTIDE SEQUENCE</scope>
    <source>
        <strain evidence="12">ATCC 30864</strain>
    </source>
</reference>
<feature type="zinc finger region" description="C4-type" evidence="9">
    <location>
        <begin position="28"/>
        <end position="49"/>
    </location>
</feature>
<dbReference type="Proteomes" id="UP000008743">
    <property type="component" value="Unassembled WGS sequence"/>
</dbReference>
<feature type="domain" description="TFIIS-type" evidence="10">
    <location>
        <begin position="90"/>
        <end position="126"/>
    </location>
</feature>
<evidence type="ECO:0000256" key="5">
    <source>
        <dbReference type="ARBA" id="ARBA00022833"/>
    </source>
</evidence>
<proteinExistence type="inferred from homology"/>
<accession>A0A0D2WXW6</accession>
<dbReference type="GO" id="GO:0008270">
    <property type="term" value="F:zinc ion binding"/>
    <property type="evidence" value="ECO:0007669"/>
    <property type="project" value="UniProtKB-KW"/>
</dbReference>
<evidence type="ECO:0000256" key="1">
    <source>
        <dbReference type="ARBA" id="ARBA00004604"/>
    </source>
</evidence>
<dbReference type="InParanoid" id="A0A0D2WXW6"/>
<dbReference type="InterPro" id="IPR012164">
    <property type="entry name" value="Rpa12/Rpb9/Rpc10/TFS"/>
</dbReference>
<dbReference type="STRING" id="595528.A0A0D2WXW6"/>
<keyword evidence="3 8" id="KW-0479">Metal-binding</keyword>
<keyword evidence="4 9" id="KW-0863">Zinc-finger</keyword>
<dbReference type="FunCoup" id="A0A0D2WXW6">
    <property type="interactions" value="426"/>
</dbReference>
<evidence type="ECO:0000256" key="8">
    <source>
        <dbReference type="PIRSR" id="PIRSR005586-1"/>
    </source>
</evidence>
<dbReference type="InterPro" id="IPR001222">
    <property type="entry name" value="Znf_TFIIS"/>
</dbReference>
<evidence type="ECO:0000256" key="4">
    <source>
        <dbReference type="ARBA" id="ARBA00022771"/>
    </source>
</evidence>
<name>A0A0D2WXW6_CAPO3</name>
<keyword evidence="5 8" id="KW-0862">Zinc</keyword>
<feature type="binding site" evidence="8">
    <location>
        <position position="97"/>
    </location>
    <ligand>
        <name>Zn(2+)</name>
        <dbReference type="ChEBI" id="CHEBI:29105"/>
        <label>2</label>
    </ligand>
</feature>
<evidence type="ECO:0000259" key="10">
    <source>
        <dbReference type="PROSITE" id="PS51133"/>
    </source>
</evidence>
<feature type="binding site" evidence="8">
    <location>
        <position position="94"/>
    </location>
    <ligand>
        <name>Zn(2+)</name>
        <dbReference type="ChEBI" id="CHEBI:29105"/>
        <label>2</label>
    </ligand>
</feature>
<feature type="binding site" evidence="8">
    <location>
        <position position="49"/>
    </location>
    <ligand>
        <name>Zn(2+)</name>
        <dbReference type="ChEBI" id="CHEBI:29105"/>
        <label>1</label>
    </ligand>
</feature>
<evidence type="ECO:0000256" key="6">
    <source>
        <dbReference type="ARBA" id="ARBA00023242"/>
    </source>
</evidence>
<feature type="binding site" evidence="8">
    <location>
        <position position="28"/>
    </location>
    <ligand>
        <name>Zn(2+)</name>
        <dbReference type="ChEBI" id="CHEBI:29105"/>
        <label>1</label>
    </ligand>
</feature>
<sequence length="126" mass="13984">MGRLTIDTRCCMCAATADLASSKALPFCKDCGTVLDLSADDDYASCNACGKSREMADFELQVTRSYSHPFAFQKPKYNTMKVGKTKGATINEKCPSCGHPEMMFRTMQLRSVDEGQTVFYDCEKCK</sequence>
<keyword evidence="12" id="KW-1185">Reference proteome</keyword>
<evidence type="ECO:0000256" key="2">
    <source>
        <dbReference type="ARBA" id="ARBA00022478"/>
    </source>
</evidence>
<feature type="binding site" evidence="8">
    <location>
        <position position="125"/>
    </location>
    <ligand>
        <name>Zn(2+)</name>
        <dbReference type="ChEBI" id="CHEBI:29105"/>
        <label>2</label>
    </ligand>
</feature>
<dbReference type="AlphaFoldDB" id="A0A0D2WXW6"/>
<feature type="binding site" evidence="8">
    <location>
        <position position="122"/>
    </location>
    <ligand>
        <name>Zn(2+)</name>
        <dbReference type="ChEBI" id="CHEBI:29105"/>
        <label>2</label>
    </ligand>
</feature>
<dbReference type="PhylomeDB" id="A0A0D2WXW6"/>
<dbReference type="GO" id="GO:0006363">
    <property type="term" value="P:termination of RNA polymerase I transcription"/>
    <property type="evidence" value="ECO:0007669"/>
    <property type="project" value="TreeGrafter"/>
</dbReference>
<keyword evidence="2 7" id="KW-0240">DNA-directed RNA polymerase</keyword>
<protein>
    <recommendedName>
        <fullName evidence="7">DNA-directed RNA polymerase subunit</fullName>
    </recommendedName>
</protein>
<dbReference type="PANTHER" id="PTHR11239">
    <property type="entry name" value="DNA-DIRECTED RNA POLYMERASE"/>
    <property type="match status" value="1"/>
</dbReference>